<name>A0A3A4QVW9_9BACT</name>
<keyword evidence="2" id="KW-0812">Transmembrane</keyword>
<keyword evidence="2" id="KW-0472">Membrane</keyword>
<dbReference type="EMBL" id="QZJZ01000071">
    <property type="protein sequence ID" value="RJP58095.1"/>
    <property type="molecule type" value="Genomic_DNA"/>
</dbReference>
<reference evidence="3" key="2">
    <citation type="submission" date="2018-03" db="EMBL/GenBank/DDBJ databases">
        <authorList>
            <person name="Keele B.F."/>
        </authorList>
    </citation>
    <scope>NUCLEOTIDE SEQUENCE</scope>
    <source>
        <strain evidence="3">SURF_26</strain>
    </source>
</reference>
<comment type="caution">
    <text evidence="3">The sequence shown here is derived from an EMBL/GenBank/DDBJ whole genome shotgun (WGS) entry which is preliminary data.</text>
</comment>
<dbReference type="AlphaFoldDB" id="A0A3A4QVW9"/>
<evidence type="ECO:0000256" key="2">
    <source>
        <dbReference type="SAM" id="Phobius"/>
    </source>
</evidence>
<organism evidence="3">
    <name type="scientific">Candidatus Auribacter fodinae</name>
    <dbReference type="NCBI Taxonomy" id="2093366"/>
    <lineage>
        <taxon>Bacteria</taxon>
        <taxon>Pseudomonadati</taxon>
        <taxon>Candidatus Auribacterota</taxon>
        <taxon>Candidatus Auribacteria</taxon>
        <taxon>Candidatus Auribacterales</taxon>
        <taxon>Candidatus Auribacteraceae</taxon>
        <taxon>Candidatus Auribacter</taxon>
    </lineage>
</organism>
<feature type="region of interest" description="Disordered" evidence="1">
    <location>
        <begin position="44"/>
        <end position="140"/>
    </location>
</feature>
<evidence type="ECO:0000256" key="1">
    <source>
        <dbReference type="SAM" id="MobiDB-lite"/>
    </source>
</evidence>
<proteinExistence type="predicted"/>
<sequence length="547" mass="59248">MSAEKKNTSAKPAPEAKKSAFPSITIAVVLVALAAGGIMFLKSKDKDGQEETESITAPVSSVVEESVTKKPVAESTEEAIKTTLTEKKPVERKEPELPPAKMPEEPAQLSPAPATAGEGTEPSGMGTTTLAQSIPSQPAVPVNIPSANQLAGQVGASIPKTIKPLSARELTGAQRPDVLPEATRAAMKAKRERLMTEQQISEMPEELISERPEAIGQAFLPDGSRKFMVFDEEGNTTKVVTISKDGEKSTSIVGQDGKVTSMTVNETVENYSYETLPDGSTLVTVTDEAGILIETREYNDRNLLVSITDDAGESLMYKYTFEGETPVAYSVIDAQEQVVDSGDYNSLNNVQLSNLVVSGKATAKTFNYEYDENGTLTRIIENKDTESEVIRDLDENKNLISLKKTGQKLSYDYEYDAQNELVKITIHEADGTVRVIDKTDPDFDMMKSETEVFDPIKFSDMMREQQNLKQYRDQNLLNQELQKTLQYKAMPSAQDLQQPVTAPAVPVTVPGVDTVNTPTAGTSPAGVSAPAKPATPPSGGVSVPKRY</sequence>
<dbReference type="Proteomes" id="UP000266426">
    <property type="component" value="Unassembled WGS sequence"/>
</dbReference>
<feature type="compositionally biased region" description="Polar residues" evidence="1">
    <location>
        <begin position="125"/>
        <end position="136"/>
    </location>
</feature>
<accession>A0A3A4QVW9</accession>
<evidence type="ECO:0008006" key="4">
    <source>
        <dbReference type="Google" id="ProtNLM"/>
    </source>
</evidence>
<feature type="compositionally biased region" description="Basic and acidic residues" evidence="1">
    <location>
        <begin position="66"/>
        <end position="96"/>
    </location>
</feature>
<gene>
    <name evidence="3" type="ORF">C4541_08690</name>
</gene>
<reference evidence="3" key="1">
    <citation type="journal article" date="2017" name="ISME J.">
        <title>Energy and carbon metabolisms in a deep terrestrial subsurface fluid microbial community.</title>
        <authorList>
            <person name="Momper L."/>
            <person name="Jungbluth S.P."/>
            <person name="Lee M.D."/>
            <person name="Amend J.P."/>
        </authorList>
    </citation>
    <scope>NUCLEOTIDE SEQUENCE [LARGE SCALE GENOMIC DNA]</scope>
    <source>
        <strain evidence="3">SURF_26</strain>
    </source>
</reference>
<keyword evidence="2" id="KW-1133">Transmembrane helix</keyword>
<dbReference type="Gene3D" id="2.180.10.10">
    <property type="entry name" value="RHS repeat-associated core"/>
    <property type="match status" value="1"/>
</dbReference>
<evidence type="ECO:0000313" key="3">
    <source>
        <dbReference type="EMBL" id="RJP58095.1"/>
    </source>
</evidence>
<feature type="region of interest" description="Disordered" evidence="1">
    <location>
        <begin position="512"/>
        <end position="547"/>
    </location>
</feature>
<protein>
    <recommendedName>
        <fullName evidence="4">RHS repeat protein</fullName>
    </recommendedName>
</protein>
<feature type="transmembrane region" description="Helical" evidence="2">
    <location>
        <begin position="20"/>
        <end position="41"/>
    </location>
</feature>